<feature type="region of interest" description="Disordered" evidence="10">
    <location>
        <begin position="16"/>
        <end position="40"/>
    </location>
</feature>
<evidence type="ECO:0000313" key="13">
    <source>
        <dbReference type="EMBL" id="KAF9330224.1"/>
    </source>
</evidence>
<keyword evidence="8 11" id="KW-1133">Transmembrane helix</keyword>
<dbReference type="AlphaFoldDB" id="A0A9P5VLC7"/>
<dbReference type="Pfam" id="PF00005">
    <property type="entry name" value="ABC_tran"/>
    <property type="match status" value="1"/>
</dbReference>
<evidence type="ECO:0000256" key="6">
    <source>
        <dbReference type="ARBA" id="ARBA00022741"/>
    </source>
</evidence>
<dbReference type="GO" id="GO:0140359">
    <property type="term" value="F:ABC-type transporter activity"/>
    <property type="evidence" value="ECO:0007669"/>
    <property type="project" value="InterPro"/>
</dbReference>
<evidence type="ECO:0000256" key="1">
    <source>
        <dbReference type="ARBA" id="ARBA00004141"/>
    </source>
</evidence>
<evidence type="ECO:0000313" key="14">
    <source>
        <dbReference type="Proteomes" id="UP000696485"/>
    </source>
</evidence>
<comment type="subcellular location">
    <subcellularLocation>
        <location evidence="1">Membrane</location>
        <topology evidence="1">Multi-pass membrane protein</topology>
    </subcellularLocation>
</comment>
<protein>
    <recommendedName>
        <fullName evidence="12">ABC transporter domain-containing protein</fullName>
    </recommendedName>
</protein>
<feature type="domain" description="ABC transporter" evidence="12">
    <location>
        <begin position="729"/>
        <end position="960"/>
    </location>
</feature>
<feature type="transmembrane region" description="Helical" evidence="11">
    <location>
        <begin position="532"/>
        <end position="551"/>
    </location>
</feature>
<evidence type="ECO:0000256" key="9">
    <source>
        <dbReference type="ARBA" id="ARBA00023136"/>
    </source>
</evidence>
<dbReference type="GO" id="GO:0005319">
    <property type="term" value="F:lipid transporter activity"/>
    <property type="evidence" value="ECO:0007669"/>
    <property type="project" value="TreeGrafter"/>
</dbReference>
<dbReference type="InterPro" id="IPR027417">
    <property type="entry name" value="P-loop_NTPase"/>
</dbReference>
<organism evidence="13 14">
    <name type="scientific">Podila minutissima</name>
    <dbReference type="NCBI Taxonomy" id="64525"/>
    <lineage>
        <taxon>Eukaryota</taxon>
        <taxon>Fungi</taxon>
        <taxon>Fungi incertae sedis</taxon>
        <taxon>Mucoromycota</taxon>
        <taxon>Mortierellomycotina</taxon>
        <taxon>Mortierellomycetes</taxon>
        <taxon>Mortierellales</taxon>
        <taxon>Mortierellaceae</taxon>
        <taxon>Podila</taxon>
    </lineage>
</organism>
<dbReference type="InterPro" id="IPR013525">
    <property type="entry name" value="ABC2_TM"/>
</dbReference>
<dbReference type="Proteomes" id="UP000696485">
    <property type="component" value="Unassembled WGS sequence"/>
</dbReference>
<dbReference type="Pfam" id="PF12698">
    <property type="entry name" value="ABC2_membrane_3"/>
    <property type="match status" value="1"/>
</dbReference>
<reference evidence="13" key="1">
    <citation type="journal article" date="2020" name="Fungal Divers.">
        <title>Resolving the Mortierellaceae phylogeny through synthesis of multi-gene phylogenetics and phylogenomics.</title>
        <authorList>
            <person name="Vandepol N."/>
            <person name="Liber J."/>
            <person name="Desiro A."/>
            <person name="Na H."/>
            <person name="Kennedy M."/>
            <person name="Barry K."/>
            <person name="Grigoriev I.V."/>
            <person name="Miller A.N."/>
            <person name="O'Donnell K."/>
            <person name="Stajich J.E."/>
            <person name="Bonito G."/>
        </authorList>
    </citation>
    <scope>NUCLEOTIDE SEQUENCE</scope>
    <source>
        <strain evidence="13">NVP1</strain>
    </source>
</reference>
<name>A0A9P5VLC7_9FUNG</name>
<comment type="caution">
    <text evidence="13">The sequence shown here is derived from an EMBL/GenBank/DDBJ whole genome shotgun (WGS) entry which is preliminary data.</text>
</comment>
<keyword evidence="9 11" id="KW-0472">Membrane</keyword>
<dbReference type="GO" id="GO:0016887">
    <property type="term" value="F:ATP hydrolysis activity"/>
    <property type="evidence" value="ECO:0007669"/>
    <property type="project" value="InterPro"/>
</dbReference>
<evidence type="ECO:0000256" key="2">
    <source>
        <dbReference type="ARBA" id="ARBA00008869"/>
    </source>
</evidence>
<feature type="transmembrane region" description="Helical" evidence="11">
    <location>
        <begin position="631"/>
        <end position="651"/>
    </location>
</feature>
<comment type="similarity">
    <text evidence="2">Belongs to the ABC transporter superfamily. ABCA family.</text>
</comment>
<dbReference type="InterPro" id="IPR026082">
    <property type="entry name" value="ABCA"/>
</dbReference>
<keyword evidence="4 11" id="KW-0812">Transmembrane</keyword>
<evidence type="ECO:0000256" key="5">
    <source>
        <dbReference type="ARBA" id="ARBA00022737"/>
    </source>
</evidence>
<evidence type="ECO:0000256" key="11">
    <source>
        <dbReference type="SAM" id="Phobius"/>
    </source>
</evidence>
<sequence length="1070" mass="118927">MDTLLPQQRPSYYHPQYQSIDVGNSNNPSPSSQLDNQHRIHAPDPFPPAVDFSKVTPTTRYQFRALARRALSYHSRQRSSNICCLVIWPVLLVTFCLIFSLIGDSDTDMGGSSGNFEGMARFCVNEADPQTSTSFRLSTIPKPADGELLNVGWYPPSFTTTDSSSERNLQPCVRWFNDGYPKRVPYENVSAAGASQPDSYYTPAPIDGWFNLQKAKDSFQNANQGTDRPIPALWSLQSYNQTVYYLAANPQIAQLIGLSPNITKSFTSDTWPPSDPSIIVNATARPGSGLFGAIPARFASNVKWTQNATGTLSQTNLYTAGPQFIYQKDQESMDKSIQEMLHLLSLQKGTSGEQPYKTMPFGATSFDRLDITKSNLQITMQFGQPSLSGKAANLVGSSITPPGLRQMITLTQMSNALLKTRFGNRFSITQGLRALPYEWDTKSLKGYTLSLLSIHLFPFGLSFLLPTFVAILVTEKEDRHRMMMAMNGLKSGSYYLAHYFEFMTMQLILSLFFATTCVAIRSQLFWRTNPGIMVMLLIVWAHVQTTMALFLASLFSRTRKASLMIYFFVAITCIMSSVTDKIFKDGTPFAWYIHPSFAFFNILATGIRHASRINGLYPLKFADFGAGTEMFKCLIMMVGESVLFIILAMYIDAVAPSEYGVQKPWHFPITSWFKNRSSKSSLDLESIDNSHLDPAYINSTGTLEGADADVYSERDRVVQKVYRPERTPLIIEGLFHRYAGKVEPVLKGLYFGLERNTVLGLLSPNGAGKSTLIHLLTGLYSPTAGTAHVAGADIRTHMSKVHAKISVCPQHDILWGDLTVADHLLFYSRLRGIPPSLEQQAVTFALASVSLTKFRDRQVKGLSGGEKRRVSMSITLLGDNEVIFLDEPITGLDPAVRRVIRDIIQRVKVNRTVVLTTHSMEEADILSDRIAIMTAGRLRCIGTSLHLKDLYGTGFRLDLTSKSGQLEEACQSVQNFVLKGLSFRRIDKFTNSATFEFEIEAGARDTGDQDADAVGQGHNSTNLARIFHYLSQPGLFPAIEDWGISQTTLEDVFIKIVTEGDSALAMPAIV</sequence>
<dbReference type="EMBL" id="JAAAUY010000413">
    <property type="protein sequence ID" value="KAF9330224.1"/>
    <property type="molecule type" value="Genomic_DNA"/>
</dbReference>
<dbReference type="GO" id="GO:0005524">
    <property type="term" value="F:ATP binding"/>
    <property type="evidence" value="ECO:0007669"/>
    <property type="project" value="UniProtKB-KW"/>
</dbReference>
<feature type="transmembrane region" description="Helical" evidence="11">
    <location>
        <begin position="452"/>
        <end position="473"/>
    </location>
</feature>
<dbReference type="SMART" id="SM00382">
    <property type="entry name" value="AAA"/>
    <property type="match status" value="1"/>
</dbReference>
<dbReference type="SUPFAM" id="SSF52540">
    <property type="entry name" value="P-loop containing nucleoside triphosphate hydrolases"/>
    <property type="match status" value="1"/>
</dbReference>
<dbReference type="GO" id="GO:0016020">
    <property type="term" value="C:membrane"/>
    <property type="evidence" value="ECO:0007669"/>
    <property type="project" value="UniProtKB-SubCell"/>
</dbReference>
<dbReference type="InterPro" id="IPR003439">
    <property type="entry name" value="ABC_transporter-like_ATP-bd"/>
</dbReference>
<evidence type="ECO:0000259" key="12">
    <source>
        <dbReference type="PROSITE" id="PS50893"/>
    </source>
</evidence>
<keyword evidence="7" id="KW-0067">ATP-binding</keyword>
<evidence type="ECO:0000256" key="8">
    <source>
        <dbReference type="ARBA" id="ARBA00022989"/>
    </source>
</evidence>
<dbReference type="PROSITE" id="PS50893">
    <property type="entry name" value="ABC_TRANSPORTER_2"/>
    <property type="match status" value="1"/>
</dbReference>
<feature type="compositionally biased region" description="Polar residues" evidence="10">
    <location>
        <begin position="16"/>
        <end position="35"/>
    </location>
</feature>
<keyword evidence="3" id="KW-0813">Transport</keyword>
<keyword evidence="6" id="KW-0547">Nucleotide-binding</keyword>
<feature type="transmembrane region" description="Helical" evidence="11">
    <location>
        <begin position="494"/>
        <end position="520"/>
    </location>
</feature>
<keyword evidence="14" id="KW-1185">Reference proteome</keyword>
<evidence type="ECO:0000256" key="4">
    <source>
        <dbReference type="ARBA" id="ARBA00022692"/>
    </source>
</evidence>
<evidence type="ECO:0000256" key="7">
    <source>
        <dbReference type="ARBA" id="ARBA00022840"/>
    </source>
</evidence>
<keyword evidence="5" id="KW-0677">Repeat</keyword>
<gene>
    <name evidence="13" type="ORF">BG006_006814</name>
</gene>
<feature type="transmembrane region" description="Helical" evidence="11">
    <location>
        <begin position="82"/>
        <end position="102"/>
    </location>
</feature>
<dbReference type="FunFam" id="3.40.50.300:FF:000335">
    <property type="entry name" value="ATP binding cassette subfamily A member 5"/>
    <property type="match status" value="1"/>
</dbReference>
<dbReference type="CDD" id="cd03263">
    <property type="entry name" value="ABC_subfamily_A"/>
    <property type="match status" value="1"/>
</dbReference>
<feature type="transmembrane region" description="Helical" evidence="11">
    <location>
        <begin position="563"/>
        <end position="583"/>
    </location>
</feature>
<dbReference type="InterPro" id="IPR017871">
    <property type="entry name" value="ABC_transporter-like_CS"/>
</dbReference>
<dbReference type="PANTHER" id="PTHR19229:SF36">
    <property type="entry name" value="ATP-BINDING CASSETTE SUB-FAMILY A MEMBER 2"/>
    <property type="match status" value="1"/>
</dbReference>
<accession>A0A9P5VLC7</accession>
<dbReference type="PANTHER" id="PTHR19229">
    <property type="entry name" value="ATP-BINDING CASSETTE TRANSPORTER SUBFAMILY A ABCA"/>
    <property type="match status" value="1"/>
</dbReference>
<dbReference type="InterPro" id="IPR003593">
    <property type="entry name" value="AAA+_ATPase"/>
</dbReference>
<evidence type="ECO:0000256" key="3">
    <source>
        <dbReference type="ARBA" id="ARBA00022448"/>
    </source>
</evidence>
<evidence type="ECO:0000256" key="10">
    <source>
        <dbReference type="SAM" id="MobiDB-lite"/>
    </source>
</evidence>
<dbReference type="Gene3D" id="3.40.50.300">
    <property type="entry name" value="P-loop containing nucleotide triphosphate hydrolases"/>
    <property type="match status" value="1"/>
</dbReference>
<feature type="transmembrane region" description="Helical" evidence="11">
    <location>
        <begin position="589"/>
        <end position="610"/>
    </location>
</feature>
<proteinExistence type="inferred from homology"/>
<dbReference type="PROSITE" id="PS00211">
    <property type="entry name" value="ABC_TRANSPORTER_1"/>
    <property type="match status" value="1"/>
</dbReference>